<evidence type="ECO:0008006" key="11">
    <source>
        <dbReference type="Google" id="ProtNLM"/>
    </source>
</evidence>
<dbReference type="OMA" id="ICPSIAI"/>
<evidence type="ECO:0000256" key="5">
    <source>
        <dbReference type="PIRSR" id="PIRSR000429-1"/>
    </source>
</evidence>
<feature type="domain" description="Thiolase N-terminal" evidence="7">
    <location>
        <begin position="12"/>
        <end position="269"/>
    </location>
</feature>
<proteinExistence type="inferred from homology"/>
<name>A0A3M6TEF5_POCDA</name>
<comment type="caution">
    <text evidence="9">The sequence shown here is derived from an EMBL/GenBank/DDBJ whole genome shotgun (WGS) entry which is preliminary data.</text>
</comment>
<dbReference type="EMBL" id="RCHS01003789">
    <property type="protein sequence ID" value="RMX39711.1"/>
    <property type="molecule type" value="Genomic_DNA"/>
</dbReference>
<evidence type="ECO:0000256" key="1">
    <source>
        <dbReference type="ARBA" id="ARBA00005189"/>
    </source>
</evidence>
<dbReference type="SUPFAM" id="SSF53901">
    <property type="entry name" value="Thiolase-like"/>
    <property type="match status" value="2"/>
</dbReference>
<dbReference type="InterPro" id="IPR002155">
    <property type="entry name" value="Thiolase"/>
</dbReference>
<dbReference type="AlphaFoldDB" id="A0A3M6TEF5"/>
<accession>A0A3M6TEF5</accession>
<dbReference type="InterPro" id="IPR020616">
    <property type="entry name" value="Thiolase_N"/>
</dbReference>
<evidence type="ECO:0000313" key="9">
    <source>
        <dbReference type="EMBL" id="RMX39711.1"/>
    </source>
</evidence>
<dbReference type="PROSITE" id="PS00737">
    <property type="entry name" value="THIOLASE_2"/>
    <property type="match status" value="1"/>
</dbReference>
<dbReference type="STRING" id="46731.A0A3M6TEF5"/>
<keyword evidence="4 6" id="KW-0012">Acyltransferase</keyword>
<feature type="active site" description="Proton acceptor" evidence="5">
    <location>
        <position position="357"/>
    </location>
</feature>
<keyword evidence="10" id="KW-1185">Reference proteome</keyword>
<comment type="similarity">
    <text evidence="2 6">Belongs to the thiolase-like superfamily. Thiolase family.</text>
</comment>
<dbReference type="InterPro" id="IPR016039">
    <property type="entry name" value="Thiolase-like"/>
</dbReference>
<organism evidence="9 10">
    <name type="scientific">Pocillopora damicornis</name>
    <name type="common">Cauliflower coral</name>
    <name type="synonym">Millepora damicornis</name>
    <dbReference type="NCBI Taxonomy" id="46731"/>
    <lineage>
        <taxon>Eukaryota</taxon>
        <taxon>Metazoa</taxon>
        <taxon>Cnidaria</taxon>
        <taxon>Anthozoa</taxon>
        <taxon>Hexacorallia</taxon>
        <taxon>Scleractinia</taxon>
        <taxon>Astrocoeniina</taxon>
        <taxon>Pocilloporidae</taxon>
        <taxon>Pocillopora</taxon>
    </lineage>
</organism>
<dbReference type="PIRSF" id="PIRSF000429">
    <property type="entry name" value="Ac-CoA_Ac_transf"/>
    <property type="match status" value="1"/>
</dbReference>
<evidence type="ECO:0000259" key="8">
    <source>
        <dbReference type="Pfam" id="PF02803"/>
    </source>
</evidence>
<dbReference type="Pfam" id="PF00108">
    <property type="entry name" value="Thiolase_N"/>
    <property type="match status" value="1"/>
</dbReference>
<dbReference type="Gene3D" id="3.40.47.10">
    <property type="match status" value="2"/>
</dbReference>
<dbReference type="InterPro" id="IPR020617">
    <property type="entry name" value="Thiolase_C"/>
</dbReference>
<keyword evidence="3 6" id="KW-0808">Transferase</keyword>
<evidence type="ECO:0000256" key="2">
    <source>
        <dbReference type="ARBA" id="ARBA00010982"/>
    </source>
</evidence>
<gene>
    <name evidence="9" type="ORF">pdam_00008065</name>
</gene>
<feature type="active site" description="Proton acceptor" evidence="5">
    <location>
        <position position="387"/>
    </location>
</feature>
<feature type="active site" description="Acyl-thioester intermediate" evidence="5">
    <location>
        <position position="96"/>
    </location>
</feature>
<sequence>MAASLGYNDSDVVIVAAGRTPIGNLNGCISSLKAQELGALVIREVLAHVKISPADVAEVIMGQVCTAGQGQGPARQAAMNAGIPSSVPAYGVNMLCGSGLKAVALGYQAVITDKSAVVVAGGQESMSQAPHCCNIRSPIKMGDTKLVDTMMLDGLIDAFHGYHMGITAENVAKQWQVTRNEQDQFAVVSQNRAESAQNEGHFKEEIINVTVKTRKGTINVTEDEFPRHGTSMESLSRLKPCFLQDGTGSVTAGNSSGINDGSAAVVLMSYAEAARRGVVPLARIVSWGQAGVEPAVMGTGPIPATRKAVQKAGWKLEDVDLFELNEAFAAQSCAVVKDLGLDSKKVNISGGAIALGHPIGASGCRILVTLLHGLKRTGARRGVAALCIGGGMGIAMCVERL</sequence>
<dbReference type="InterPro" id="IPR020613">
    <property type="entry name" value="Thiolase_CS"/>
</dbReference>
<dbReference type="Pfam" id="PF02803">
    <property type="entry name" value="Thiolase_C"/>
    <property type="match status" value="1"/>
</dbReference>
<dbReference type="InterPro" id="IPR020615">
    <property type="entry name" value="Thiolase_acyl_enz_int_AS"/>
</dbReference>
<dbReference type="PROSITE" id="PS00099">
    <property type="entry name" value="THIOLASE_3"/>
    <property type="match status" value="1"/>
</dbReference>
<dbReference type="CDD" id="cd00751">
    <property type="entry name" value="thiolase"/>
    <property type="match status" value="1"/>
</dbReference>
<evidence type="ECO:0000313" key="10">
    <source>
        <dbReference type="Proteomes" id="UP000275408"/>
    </source>
</evidence>
<dbReference type="FunFam" id="3.40.47.10:FF:000010">
    <property type="entry name" value="Acetyl-CoA acetyltransferase (Thiolase)"/>
    <property type="match status" value="1"/>
</dbReference>
<dbReference type="NCBIfam" id="TIGR01930">
    <property type="entry name" value="AcCoA-C-Actrans"/>
    <property type="match status" value="1"/>
</dbReference>
<dbReference type="InterPro" id="IPR020610">
    <property type="entry name" value="Thiolase_AS"/>
</dbReference>
<dbReference type="Proteomes" id="UP000275408">
    <property type="component" value="Unassembled WGS sequence"/>
</dbReference>
<dbReference type="OrthoDB" id="5404651at2759"/>
<evidence type="ECO:0000256" key="4">
    <source>
        <dbReference type="ARBA" id="ARBA00023315"/>
    </source>
</evidence>
<evidence type="ECO:0000256" key="3">
    <source>
        <dbReference type="ARBA" id="ARBA00022679"/>
    </source>
</evidence>
<evidence type="ECO:0000259" key="7">
    <source>
        <dbReference type="Pfam" id="PF00108"/>
    </source>
</evidence>
<dbReference type="PANTHER" id="PTHR18919">
    <property type="entry name" value="ACETYL-COA C-ACYLTRANSFERASE"/>
    <property type="match status" value="1"/>
</dbReference>
<comment type="pathway">
    <text evidence="1">Lipid metabolism.</text>
</comment>
<evidence type="ECO:0000256" key="6">
    <source>
        <dbReference type="RuleBase" id="RU003557"/>
    </source>
</evidence>
<feature type="domain" description="Thiolase C-terminal" evidence="8">
    <location>
        <begin position="280"/>
        <end position="400"/>
    </location>
</feature>
<protein>
    <recommendedName>
        <fullName evidence="11">Thiolase N-terminal domain-containing protein</fullName>
    </recommendedName>
</protein>
<dbReference type="PANTHER" id="PTHR18919:SF107">
    <property type="entry name" value="ACETYL-COA ACETYLTRANSFERASE, CYTOSOLIC"/>
    <property type="match status" value="1"/>
</dbReference>
<dbReference type="GO" id="GO:0003988">
    <property type="term" value="F:acetyl-CoA C-acyltransferase activity"/>
    <property type="evidence" value="ECO:0007669"/>
    <property type="project" value="UniProtKB-ARBA"/>
</dbReference>
<dbReference type="PROSITE" id="PS00098">
    <property type="entry name" value="THIOLASE_1"/>
    <property type="match status" value="1"/>
</dbReference>
<reference evidence="9 10" key="1">
    <citation type="journal article" date="2018" name="Sci. Rep.">
        <title>Comparative analysis of the Pocillopora damicornis genome highlights role of immune system in coral evolution.</title>
        <authorList>
            <person name="Cunning R."/>
            <person name="Bay R.A."/>
            <person name="Gillette P."/>
            <person name="Baker A.C."/>
            <person name="Traylor-Knowles N."/>
        </authorList>
    </citation>
    <scope>NUCLEOTIDE SEQUENCE [LARGE SCALE GENOMIC DNA]</scope>
    <source>
        <strain evidence="9">RSMAS</strain>
        <tissue evidence="9">Whole animal</tissue>
    </source>
</reference>